<evidence type="ECO:0000256" key="7">
    <source>
        <dbReference type="ARBA" id="ARBA00023004"/>
    </source>
</evidence>
<feature type="domain" description="4Fe-4S ferredoxin-type" evidence="9">
    <location>
        <begin position="173"/>
        <end position="204"/>
    </location>
</feature>
<evidence type="ECO:0000256" key="1">
    <source>
        <dbReference type="ARBA" id="ARBA00022485"/>
    </source>
</evidence>
<proteinExistence type="predicted"/>
<dbReference type="InterPro" id="IPR004453">
    <property type="entry name" value="QueG"/>
</dbReference>
<keyword evidence="5" id="KW-0671">Queuosine biosynthesis</keyword>
<dbReference type="GO" id="GO:0047553">
    <property type="term" value="F:2-oxoglutarate synthase activity"/>
    <property type="evidence" value="ECO:0007669"/>
    <property type="project" value="UniProtKB-EC"/>
</dbReference>
<dbReference type="eggNOG" id="COG1600">
    <property type="taxonomic scope" value="Bacteria"/>
</dbReference>
<dbReference type="Pfam" id="PF08331">
    <property type="entry name" value="QueG_DUF1730"/>
    <property type="match status" value="1"/>
</dbReference>
<keyword evidence="1" id="KW-0004">4Fe-4S</keyword>
<dbReference type="GO" id="GO:0051539">
    <property type="term" value="F:4 iron, 4 sulfur cluster binding"/>
    <property type="evidence" value="ECO:0007669"/>
    <property type="project" value="UniProtKB-KW"/>
</dbReference>
<dbReference type="InParanoid" id="U2EDD8"/>
<evidence type="ECO:0000256" key="2">
    <source>
        <dbReference type="ARBA" id="ARBA00022490"/>
    </source>
</evidence>
<dbReference type="Gene3D" id="3.30.70.20">
    <property type="match status" value="1"/>
</dbReference>
<dbReference type="InterPro" id="IPR017896">
    <property type="entry name" value="4Fe4S_Fe-S-bd"/>
</dbReference>
<keyword evidence="3" id="KW-0819">tRNA processing</keyword>
<evidence type="ECO:0000313" key="10">
    <source>
        <dbReference type="EMBL" id="ERJ13003.1"/>
    </source>
</evidence>
<evidence type="ECO:0000256" key="3">
    <source>
        <dbReference type="ARBA" id="ARBA00022694"/>
    </source>
</evidence>
<dbReference type="PANTHER" id="PTHR30002:SF4">
    <property type="entry name" value="EPOXYQUEUOSINE REDUCTASE"/>
    <property type="match status" value="1"/>
</dbReference>
<evidence type="ECO:0000256" key="4">
    <source>
        <dbReference type="ARBA" id="ARBA00022723"/>
    </source>
</evidence>
<comment type="caution">
    <text evidence="10">The sequence shown here is derived from an EMBL/GenBank/DDBJ whole genome shotgun (WGS) entry which is preliminary data.</text>
</comment>
<dbReference type="PROSITE" id="PS00198">
    <property type="entry name" value="4FE4S_FER_1"/>
    <property type="match status" value="1"/>
</dbReference>
<organism evidence="10 11">
    <name type="scientific">Haloplasma contractile SSD-17B</name>
    <dbReference type="NCBI Taxonomy" id="1033810"/>
    <lineage>
        <taxon>Bacteria</taxon>
        <taxon>Bacillati</taxon>
        <taxon>Mycoplasmatota</taxon>
        <taxon>Mollicutes</taxon>
        <taxon>Haloplasmatales</taxon>
        <taxon>Haloplasmataceae</taxon>
        <taxon>Haloplasma</taxon>
    </lineage>
</organism>
<keyword evidence="7" id="KW-0408">Iron</keyword>
<dbReference type="FunCoup" id="U2EDD8">
    <property type="interactions" value="125"/>
</dbReference>
<dbReference type="Proteomes" id="UP000005707">
    <property type="component" value="Unassembled WGS sequence"/>
</dbReference>
<evidence type="ECO:0000256" key="6">
    <source>
        <dbReference type="ARBA" id="ARBA00023002"/>
    </source>
</evidence>
<dbReference type="SUPFAM" id="SSF54862">
    <property type="entry name" value="4Fe-4S ferredoxins"/>
    <property type="match status" value="1"/>
</dbReference>
<dbReference type="STRING" id="1033810.HLPCO_000602"/>
<dbReference type="GO" id="GO:0008616">
    <property type="term" value="P:tRNA queuosine(34) biosynthetic process"/>
    <property type="evidence" value="ECO:0007669"/>
    <property type="project" value="UniProtKB-KW"/>
</dbReference>
<sequence length="342" mass="39939">MDKRKNLANFIESLGNYKVGFVQCDILHELEEILTRNIEQNFDSNMIKVAVEDRINPFRYMENAKTILVLAVPYYYDDDSLKKERYVFSRSSWGRDYHHVVKELLQKVSKYIKDTFNHNSVILSDNHDLDERFLAYKSGIGHYGKNASIINDEYGTYFYLGLLITDLPLEEESYTNQDELVDLCKDCNLCVNACPTDALTGDKRLDAKKCMSYLTQAKEEIDEPFIKKFQKYIYGCDICQIVCPHNKKIEKTDIHELFTPTGNEKVNPDELFNLSNRQFKSKYGDLSGSWRGKKVLLRNAILIAANNNHEAVIQLAREMDLEKEPEWFKHTVKQILNKRKEQ</sequence>
<accession>U2EDD8</accession>
<reference evidence="10 11" key="2">
    <citation type="journal article" date="2013" name="PLoS ONE">
        <title>INDIGO - INtegrated Data Warehouse of MIcrobial GenOmes with Examples from the Red Sea Extremophiles.</title>
        <authorList>
            <person name="Alam I."/>
            <person name="Antunes A."/>
            <person name="Kamau A.A."/>
            <person name="Ba Alawi W."/>
            <person name="Kalkatawi M."/>
            <person name="Stingl U."/>
            <person name="Bajic V.B."/>
        </authorList>
    </citation>
    <scope>NUCLEOTIDE SEQUENCE [LARGE SCALE GENOMIC DNA]</scope>
    <source>
        <strain evidence="10 11">SSD-17B</strain>
    </source>
</reference>
<dbReference type="InterPro" id="IPR013542">
    <property type="entry name" value="QueG_DUF1730"/>
</dbReference>
<protein>
    <submittedName>
        <fullName evidence="10">2-oxoglutarate ferredoxin oxidoreductase subunit delta protein</fullName>
        <ecNumber evidence="10">1.2.7.3</ecNumber>
    </submittedName>
</protein>
<keyword evidence="4" id="KW-0479">Metal-binding</keyword>
<gene>
    <name evidence="10" type="ORF">HLPCO_000602</name>
</gene>
<evidence type="ECO:0000256" key="5">
    <source>
        <dbReference type="ARBA" id="ARBA00022785"/>
    </source>
</evidence>
<dbReference type="AlphaFoldDB" id="U2EDD8"/>
<dbReference type="RefSeq" id="WP_008826986.1">
    <property type="nucleotide sequence ID" value="NZ_AFNU02000002.1"/>
</dbReference>
<dbReference type="Pfam" id="PF13484">
    <property type="entry name" value="Fer4_16"/>
    <property type="match status" value="1"/>
</dbReference>
<dbReference type="EMBL" id="AFNU02000002">
    <property type="protein sequence ID" value="ERJ13003.1"/>
    <property type="molecule type" value="Genomic_DNA"/>
</dbReference>
<name>U2EDD8_9MOLU</name>
<keyword evidence="11" id="KW-1185">Reference proteome</keyword>
<evidence type="ECO:0000313" key="11">
    <source>
        <dbReference type="Proteomes" id="UP000005707"/>
    </source>
</evidence>
<dbReference type="PANTHER" id="PTHR30002">
    <property type="entry name" value="EPOXYQUEUOSINE REDUCTASE"/>
    <property type="match status" value="1"/>
</dbReference>
<dbReference type="PROSITE" id="PS51379">
    <property type="entry name" value="4FE4S_FER_2"/>
    <property type="match status" value="1"/>
</dbReference>
<dbReference type="EC" id="1.2.7.3" evidence="10"/>
<reference evidence="10 11" key="1">
    <citation type="journal article" date="2011" name="J. Bacteriol.">
        <title>Genome sequence of Haloplasma contractile, an unusual contractile bacterium from a deep-sea anoxic brine lake.</title>
        <authorList>
            <person name="Antunes A."/>
            <person name="Alam I."/>
            <person name="El Dorry H."/>
            <person name="Siam R."/>
            <person name="Robertson A."/>
            <person name="Bajic V.B."/>
            <person name="Stingl U."/>
        </authorList>
    </citation>
    <scope>NUCLEOTIDE SEQUENCE [LARGE SCALE GENOMIC DNA]</scope>
    <source>
        <strain evidence="10 11">SSD-17B</strain>
    </source>
</reference>
<keyword evidence="6 10" id="KW-0560">Oxidoreductase</keyword>
<evidence type="ECO:0000259" key="9">
    <source>
        <dbReference type="PROSITE" id="PS51379"/>
    </source>
</evidence>
<dbReference type="GO" id="GO:0046872">
    <property type="term" value="F:metal ion binding"/>
    <property type="evidence" value="ECO:0007669"/>
    <property type="project" value="UniProtKB-KW"/>
</dbReference>
<dbReference type="InterPro" id="IPR017900">
    <property type="entry name" value="4Fe4S_Fe_S_CS"/>
</dbReference>
<keyword evidence="2" id="KW-0963">Cytoplasm</keyword>
<dbReference type="OrthoDB" id="9784571at2"/>
<dbReference type="GO" id="GO:0052693">
    <property type="term" value="F:epoxyqueuosine reductase activity"/>
    <property type="evidence" value="ECO:0007669"/>
    <property type="project" value="TreeGrafter"/>
</dbReference>
<keyword evidence="8" id="KW-0411">Iron-sulfur</keyword>
<evidence type="ECO:0000256" key="8">
    <source>
        <dbReference type="ARBA" id="ARBA00023014"/>
    </source>
</evidence>
<dbReference type="NCBIfam" id="TIGR00276">
    <property type="entry name" value="tRNA epoxyqueuosine(34) reductase QueG"/>
    <property type="match status" value="1"/>
</dbReference>